<evidence type="ECO:0000259" key="2">
    <source>
        <dbReference type="PROSITE" id="PS51192"/>
    </source>
</evidence>
<dbReference type="SMART" id="SM00487">
    <property type="entry name" value="DEXDc"/>
    <property type="match status" value="1"/>
</dbReference>
<dbReference type="InterPro" id="IPR027417">
    <property type="entry name" value="P-loop_NTPase"/>
</dbReference>
<dbReference type="SUPFAM" id="SSF53335">
    <property type="entry name" value="S-adenosyl-L-methionine-dependent methyltransferases"/>
    <property type="match status" value="1"/>
</dbReference>
<dbReference type="InterPro" id="IPR006935">
    <property type="entry name" value="Helicase/UvrB_N"/>
</dbReference>
<dbReference type="InterPro" id="IPR011639">
    <property type="entry name" value="MethylTrfase_TaqI-like_dom"/>
</dbReference>
<dbReference type="Gene3D" id="3.40.50.300">
    <property type="entry name" value="P-loop containing nucleotide triphosphate hydrolases"/>
    <property type="match status" value="1"/>
</dbReference>
<feature type="coiled-coil region" evidence="1">
    <location>
        <begin position="748"/>
        <end position="775"/>
    </location>
</feature>
<keyword evidence="1" id="KW-0175">Coiled coil</keyword>
<keyword evidence="3" id="KW-0067">ATP-binding</keyword>
<evidence type="ECO:0000313" key="3">
    <source>
        <dbReference type="EMBL" id="CEA16730.1"/>
    </source>
</evidence>
<dbReference type="GO" id="GO:0005524">
    <property type="term" value="F:ATP binding"/>
    <property type="evidence" value="ECO:0007669"/>
    <property type="project" value="InterPro"/>
</dbReference>
<dbReference type="REBASE" id="94689">
    <property type="entry name" value="Psp385ORF1999P"/>
</dbReference>
<dbReference type="GO" id="GO:0009007">
    <property type="term" value="F:site-specific DNA-methyltransferase (adenine-specific) activity"/>
    <property type="evidence" value="ECO:0007669"/>
    <property type="project" value="UniProtKB-EC"/>
</dbReference>
<name>A0A098C1E0_9BACT</name>
<sequence>MSNITQNIKSYKVVYPQIYSYTLPELKPNEGSQKIGYTEHKDVHNRILQQVKTAAIRLKYELLWSAPAFFKDSDESFIDKVFHRFLEKKGIERKWELGQEWFYFNGEPLKSKDLFDLFRKEKFSALQNDNGKIDYTLRFEQNEAVEKAIDYFQKTEKGEFLWNAKPRFGKTLASYDLAKRLGANKVLIVTNRPAIANSWFDDFEMFVDGYNFISETSSLKNRATLTREQHIATRPIKPLITFLSLQDLKGSKYFGGNYDKLRWVADLEWDLLIIDEAHEGVDTGRTDAAFDVIKRKHTLHLSGTPFKALANEKFPKEAIYNWTYLDEQKIKQLELEEGETGEHTDLPDLKLFTYRISQMITDEVNEGIEIDNETRDYAFDLNEFFRAKDKKFVHEDDVKEFLRNLSTNKKYPFSTPELRDELKHTFWYVGNRVDSVKALEKLLKEDPIFKDYKVIVAAGDGRSFEEEENDFKANESSFQKVKKAIAENNKTITLSCGQLTTGVTVKEWTAVLMLTDIKSPSLYMQAAFRAQNPFKEFRNGELYFKKSAYLFDFAPTRVLEIYDQFANGLNPKAVKGEITEKDREENIKELLNFFPVISEDVNGEMIELDANKVLTFPNALAATEIVQARFMTNLLFNDSLKGVFNFPKEVEDILDKMQVEKNKRVQRSTNTLDLDDAKAVNNNKTKEINQNTEIILGEKIFKTNTERVVDNLLELNAEQIQADELVEKVSEVAEPLIAKYKEVYKATQAETKEVTKQIEEKVKALAEEFNNAEVKDSEALKQRLIDTIELDFVTNKVTQKEDEKVEKVQKTKEDEIRDRLRSFTRTIPMFIMANDSKDEITIDNFDLEIDDNDFLELTSITKEEFHKLRDGFDYEEDGERKRFQGVFNKYRFNASIAEFRLKKDQLANYFTAEEDIFELIPNQKTNQIFTPKKVVQMMINQLEEHDPSLFTRTDSTFIDLYMKSGMYITEIVKKLFHNTRKHYQSDEDCLKHILENQVYGLAPTPILHGITQSYIFGFDIENSISRNNFVQHDITPEAKEGKAKEKLQKLFNLKENMKFDAVVGNPPYQDKTTGDSTQMPPIYHHFMDASYTISDVVCLISPARFLFNAGATPSAWNRKMLCDKHLKVLYFEQDSAKVFPNTDIKGGVAVTIRDNNKNFGAIETFTSYSELNSILKKVVSRTDRFLSEIIYSAFSYQFDETIHMEHPEVESKLSKGHKNDISTSIFDTLPDIFTTEKPESDQTYIKFYGLSQTKREYRWVKKSYIRNHPNLEKYKVWIPKANGSGTLGEVLSTPLIGEPYIGTTHSFISIGAFANKEPVENILKYIKTKFTRTLLGVLKITQDNPPAKWSKVPLQDFTENSDIDWSKSISEIDKQLYKKYGLSQEEIAFIEEKVQPMD</sequence>
<dbReference type="SUPFAM" id="SSF52540">
    <property type="entry name" value="P-loop containing nucleoside triphosphate hydrolases"/>
    <property type="match status" value="2"/>
</dbReference>
<dbReference type="GO" id="GO:0016787">
    <property type="term" value="F:hydrolase activity"/>
    <property type="evidence" value="ECO:0007669"/>
    <property type="project" value="InterPro"/>
</dbReference>
<keyword evidence="4" id="KW-1185">Reference proteome</keyword>
<reference evidence="3 4" key="1">
    <citation type="submission" date="2014-08" db="EMBL/GenBank/DDBJ databases">
        <authorList>
            <person name="Wibberg D."/>
        </authorList>
    </citation>
    <scope>NUCLEOTIDE SEQUENCE [LARGE SCALE GENOMIC DNA]</scope>
    <source>
        <strain evidence="4">ING2-E5B</strain>
    </source>
</reference>
<keyword evidence="3" id="KW-0347">Helicase</keyword>
<evidence type="ECO:0000256" key="1">
    <source>
        <dbReference type="SAM" id="Coils"/>
    </source>
</evidence>
<organism evidence="3 4">
    <name type="scientific">Fermentimonas caenicola</name>
    <dbReference type="NCBI Taxonomy" id="1562970"/>
    <lineage>
        <taxon>Bacteria</taxon>
        <taxon>Pseudomonadati</taxon>
        <taxon>Bacteroidota</taxon>
        <taxon>Bacteroidia</taxon>
        <taxon>Bacteroidales</taxon>
        <taxon>Dysgonomonadaceae</taxon>
        <taxon>Fermentimonas</taxon>
    </lineage>
</organism>
<dbReference type="Pfam" id="PF04851">
    <property type="entry name" value="ResIII"/>
    <property type="match status" value="1"/>
</dbReference>
<gene>
    <name evidence="3" type="ORF">ING2E5B_2000</name>
</gene>
<dbReference type="STRING" id="1562970.ING2E5B_2000"/>
<evidence type="ECO:0000313" key="4">
    <source>
        <dbReference type="Proteomes" id="UP000032417"/>
    </source>
</evidence>
<dbReference type="InterPro" id="IPR002052">
    <property type="entry name" value="DNA_methylase_N6_adenine_CS"/>
</dbReference>
<dbReference type="Gene3D" id="3.40.50.150">
    <property type="entry name" value="Vaccinia Virus protein VP39"/>
    <property type="match status" value="1"/>
</dbReference>
<dbReference type="GO" id="GO:0032259">
    <property type="term" value="P:methylation"/>
    <property type="evidence" value="ECO:0007669"/>
    <property type="project" value="InterPro"/>
</dbReference>
<dbReference type="KEGG" id="pbt:ING2E5B_2000"/>
<dbReference type="InterPro" id="IPR029063">
    <property type="entry name" value="SAM-dependent_MTases_sf"/>
</dbReference>
<dbReference type="PATRIC" id="fig|1562970.3.peg.1975"/>
<proteinExistence type="predicted"/>
<dbReference type="GO" id="GO:0003677">
    <property type="term" value="F:DNA binding"/>
    <property type="evidence" value="ECO:0007669"/>
    <property type="project" value="InterPro"/>
</dbReference>
<keyword evidence="3" id="KW-0378">Hydrolase</keyword>
<accession>A0A098C1E0</accession>
<dbReference type="GO" id="GO:0006304">
    <property type="term" value="P:DNA modification"/>
    <property type="evidence" value="ECO:0007669"/>
    <property type="project" value="InterPro"/>
</dbReference>
<protein>
    <submittedName>
        <fullName evidence="3">Helicase A859L</fullName>
    </submittedName>
</protein>
<keyword evidence="3" id="KW-0547">Nucleotide-binding</keyword>
<dbReference type="Pfam" id="PF07669">
    <property type="entry name" value="Eco57I"/>
    <property type="match status" value="1"/>
</dbReference>
<feature type="domain" description="Helicase ATP-binding" evidence="2">
    <location>
        <begin position="151"/>
        <end position="323"/>
    </location>
</feature>
<dbReference type="HOGENOM" id="CLU_005929_0_0_10"/>
<dbReference type="PROSITE" id="PS00092">
    <property type="entry name" value="N6_MTASE"/>
    <property type="match status" value="1"/>
</dbReference>
<dbReference type="OrthoDB" id="32195at2"/>
<dbReference type="GO" id="GO:0004386">
    <property type="term" value="F:helicase activity"/>
    <property type="evidence" value="ECO:0007669"/>
    <property type="project" value="UniProtKB-KW"/>
</dbReference>
<dbReference type="InterPro" id="IPR014001">
    <property type="entry name" value="Helicase_ATP-bd"/>
</dbReference>
<dbReference type="EMBL" id="LN515532">
    <property type="protein sequence ID" value="CEA16730.1"/>
    <property type="molecule type" value="Genomic_DNA"/>
</dbReference>
<dbReference type="PROSITE" id="PS51192">
    <property type="entry name" value="HELICASE_ATP_BIND_1"/>
    <property type="match status" value="1"/>
</dbReference>
<dbReference type="Proteomes" id="UP000032417">
    <property type="component" value="Chromosome 1"/>
</dbReference>